<feature type="transmembrane region" description="Helical" evidence="1">
    <location>
        <begin position="57"/>
        <end position="73"/>
    </location>
</feature>
<dbReference type="Proteomes" id="UP000515808">
    <property type="component" value="Chromosome"/>
</dbReference>
<keyword evidence="1" id="KW-0812">Transmembrane</keyword>
<accession>A0A7G9LEG4</accession>
<feature type="transmembrane region" description="Helical" evidence="1">
    <location>
        <begin position="109"/>
        <end position="127"/>
    </location>
</feature>
<protein>
    <submittedName>
        <fullName evidence="2">Uncharacterized protein</fullName>
    </submittedName>
</protein>
<dbReference type="RefSeq" id="WP_187483884.1">
    <property type="nucleotide sequence ID" value="NZ_CP060695.1"/>
</dbReference>
<gene>
    <name evidence="2" type="ORF">H9W90_07840</name>
</gene>
<keyword evidence="3" id="KW-1185">Reference proteome</keyword>
<dbReference type="KEGG" id="ppec:H9W90_07840"/>
<dbReference type="EMBL" id="CP060695">
    <property type="protein sequence ID" value="QNM87013.1"/>
    <property type="molecule type" value="Genomic_DNA"/>
</dbReference>
<keyword evidence="1" id="KW-1133">Transmembrane helix</keyword>
<name>A0A7G9LEG4_9FLAO</name>
<evidence type="ECO:0000256" key="1">
    <source>
        <dbReference type="SAM" id="Phobius"/>
    </source>
</evidence>
<sequence length="136" mass="15542">MGENKHIKELDAFAKKYVKEIKAEKPSIDFTASIMQTIAEEKTADVFKTTALISKKVWFLILGLLAAAIFIPFKESKGTSLNMPEIHFSFLEKIQISNLFESISVSNTVLYSVFFFGLMVIAQVVFLKNHFDKRYH</sequence>
<proteinExistence type="predicted"/>
<organism evidence="2 3">
    <name type="scientific">Polaribacter pectinis</name>
    <dbReference type="NCBI Taxonomy" id="2738844"/>
    <lineage>
        <taxon>Bacteria</taxon>
        <taxon>Pseudomonadati</taxon>
        <taxon>Bacteroidota</taxon>
        <taxon>Flavobacteriia</taxon>
        <taxon>Flavobacteriales</taxon>
        <taxon>Flavobacteriaceae</taxon>
    </lineage>
</organism>
<evidence type="ECO:0000313" key="2">
    <source>
        <dbReference type="EMBL" id="QNM87013.1"/>
    </source>
</evidence>
<evidence type="ECO:0000313" key="3">
    <source>
        <dbReference type="Proteomes" id="UP000515808"/>
    </source>
</evidence>
<keyword evidence="1" id="KW-0472">Membrane</keyword>
<dbReference type="AlphaFoldDB" id="A0A7G9LEG4"/>
<reference evidence="2 3" key="1">
    <citation type="submission" date="2020-08" db="EMBL/GenBank/DDBJ databases">
        <title>Polaribacter sp. L12M9 isolated from gut of the Korean scallop.</title>
        <authorList>
            <person name="Jeong Y.S."/>
        </authorList>
    </citation>
    <scope>NUCLEOTIDE SEQUENCE [LARGE SCALE GENOMIC DNA]</scope>
    <source>
        <strain evidence="2 3">L12M9</strain>
    </source>
</reference>